<evidence type="ECO:0000256" key="1">
    <source>
        <dbReference type="SAM" id="MobiDB-lite"/>
    </source>
</evidence>
<protein>
    <submittedName>
        <fullName evidence="2">Uncharacterized protein</fullName>
    </submittedName>
</protein>
<feature type="region of interest" description="Disordered" evidence="1">
    <location>
        <begin position="38"/>
        <end position="80"/>
    </location>
</feature>
<dbReference type="EMBL" id="JAAGAX010000012">
    <property type="protein sequence ID" value="KAF2297410.1"/>
    <property type="molecule type" value="Genomic_DNA"/>
</dbReference>
<reference evidence="2 3" key="1">
    <citation type="journal article" date="2020" name="Mol. Plant">
        <title>The Chromosome-Based Rubber Tree Genome Provides New Insights into Spurge Genome Evolution and Rubber Biosynthesis.</title>
        <authorList>
            <person name="Liu J."/>
            <person name="Shi C."/>
            <person name="Shi C.C."/>
            <person name="Li W."/>
            <person name="Zhang Q.J."/>
            <person name="Zhang Y."/>
            <person name="Li K."/>
            <person name="Lu H.F."/>
            <person name="Shi C."/>
            <person name="Zhu S.T."/>
            <person name="Xiao Z.Y."/>
            <person name="Nan H."/>
            <person name="Yue Y."/>
            <person name="Zhu X.G."/>
            <person name="Wu Y."/>
            <person name="Hong X.N."/>
            <person name="Fan G.Y."/>
            <person name="Tong Y."/>
            <person name="Zhang D."/>
            <person name="Mao C.L."/>
            <person name="Liu Y.L."/>
            <person name="Hao S.J."/>
            <person name="Liu W.Q."/>
            <person name="Lv M.Q."/>
            <person name="Zhang H.B."/>
            <person name="Liu Y."/>
            <person name="Hu-Tang G.R."/>
            <person name="Wang J.P."/>
            <person name="Wang J.H."/>
            <person name="Sun Y.H."/>
            <person name="Ni S.B."/>
            <person name="Chen W.B."/>
            <person name="Zhang X.C."/>
            <person name="Jiao Y.N."/>
            <person name="Eichler E.E."/>
            <person name="Li G.H."/>
            <person name="Liu X."/>
            <person name="Gao L.Z."/>
        </authorList>
    </citation>
    <scope>NUCLEOTIDE SEQUENCE [LARGE SCALE GENOMIC DNA]</scope>
    <source>
        <strain evidence="3">cv. GT1</strain>
        <tissue evidence="2">Leaf</tissue>
    </source>
</reference>
<keyword evidence="3" id="KW-1185">Reference proteome</keyword>
<proteinExistence type="predicted"/>
<dbReference type="Proteomes" id="UP000467840">
    <property type="component" value="Chromosome 18"/>
</dbReference>
<gene>
    <name evidence="2" type="ORF">GH714_023230</name>
</gene>
<dbReference type="AlphaFoldDB" id="A0A6A6L7L3"/>
<evidence type="ECO:0000313" key="2">
    <source>
        <dbReference type="EMBL" id="KAF2297410.1"/>
    </source>
</evidence>
<feature type="region of interest" description="Disordered" evidence="1">
    <location>
        <begin position="119"/>
        <end position="149"/>
    </location>
</feature>
<sequence length="175" mass="20099">MVADKLAVSSNMGMRLLAAAPRNVLELLHMDMQGSLGLRKKHKGDTPISPSNSEDDDLETSEAKRRRRRKDRRTYPNDRRGQAVDVYVDAKIKLKKEQEQFKVELKAMRDTAHWRRHKPGMTMQSSGFSNSTREGHGDTSVWTQPKKQKSRHVQNAMSLKLLLGSVYLFMIKMMC</sequence>
<name>A0A6A6L7L3_HEVBR</name>
<feature type="compositionally biased region" description="Polar residues" evidence="1">
    <location>
        <begin position="122"/>
        <end position="132"/>
    </location>
</feature>
<organism evidence="2 3">
    <name type="scientific">Hevea brasiliensis</name>
    <name type="common">Para rubber tree</name>
    <name type="synonym">Siphonia brasiliensis</name>
    <dbReference type="NCBI Taxonomy" id="3981"/>
    <lineage>
        <taxon>Eukaryota</taxon>
        <taxon>Viridiplantae</taxon>
        <taxon>Streptophyta</taxon>
        <taxon>Embryophyta</taxon>
        <taxon>Tracheophyta</taxon>
        <taxon>Spermatophyta</taxon>
        <taxon>Magnoliopsida</taxon>
        <taxon>eudicotyledons</taxon>
        <taxon>Gunneridae</taxon>
        <taxon>Pentapetalae</taxon>
        <taxon>rosids</taxon>
        <taxon>fabids</taxon>
        <taxon>Malpighiales</taxon>
        <taxon>Euphorbiaceae</taxon>
        <taxon>Crotonoideae</taxon>
        <taxon>Micrandreae</taxon>
        <taxon>Hevea</taxon>
    </lineage>
</organism>
<accession>A0A6A6L7L3</accession>
<comment type="caution">
    <text evidence="2">The sequence shown here is derived from an EMBL/GenBank/DDBJ whole genome shotgun (WGS) entry which is preliminary data.</text>
</comment>
<evidence type="ECO:0000313" key="3">
    <source>
        <dbReference type="Proteomes" id="UP000467840"/>
    </source>
</evidence>